<dbReference type="OrthoDB" id="5880609at2"/>
<accession>A0A3A6R1G6</accession>
<comment type="caution">
    <text evidence="1">The sequence shown here is derived from an EMBL/GenBank/DDBJ whole genome shotgun (WGS) entry which is preliminary data.</text>
</comment>
<organism evidence="1 2">
    <name type="scientific">Vibrio sinensis</name>
    <dbReference type="NCBI Taxonomy" id="2302434"/>
    <lineage>
        <taxon>Bacteria</taxon>
        <taxon>Pseudomonadati</taxon>
        <taxon>Pseudomonadota</taxon>
        <taxon>Gammaproteobacteria</taxon>
        <taxon>Vibrionales</taxon>
        <taxon>Vibrionaceae</taxon>
        <taxon>Vibrio</taxon>
    </lineage>
</organism>
<dbReference type="Proteomes" id="UP000273252">
    <property type="component" value="Unassembled WGS sequence"/>
</dbReference>
<keyword evidence="2" id="KW-1185">Reference proteome</keyword>
<sequence>MPRMYCDCCSKGTEHKVIMKRCEQEHESVIHAFVSFVSTVFQGAHYVKMERQYFCRGCNNQNEHTTTPYSDAKAA</sequence>
<evidence type="ECO:0000313" key="2">
    <source>
        <dbReference type="Proteomes" id="UP000273252"/>
    </source>
</evidence>
<dbReference type="RefSeq" id="WP_120032597.1">
    <property type="nucleotide sequence ID" value="NZ_QVMU01000014.1"/>
</dbReference>
<gene>
    <name evidence="1" type="ORF">DZ860_14770</name>
</gene>
<dbReference type="EMBL" id="QVMU01000014">
    <property type="protein sequence ID" value="RJX69738.1"/>
    <property type="molecule type" value="Genomic_DNA"/>
</dbReference>
<protein>
    <submittedName>
        <fullName evidence="1">Uncharacterized protein</fullName>
    </submittedName>
</protein>
<reference evidence="1 2" key="1">
    <citation type="submission" date="2018-08" db="EMBL/GenBank/DDBJ databases">
        <title>Vibrio isolated from the Eastern China Marginal Seas.</title>
        <authorList>
            <person name="Li Y."/>
        </authorList>
    </citation>
    <scope>NUCLEOTIDE SEQUENCE [LARGE SCALE GENOMIC DNA]</scope>
    <source>
        <strain evidence="1 2">BEI233</strain>
    </source>
</reference>
<name>A0A3A6R1G6_9VIBR</name>
<proteinExistence type="predicted"/>
<dbReference type="AlphaFoldDB" id="A0A3A6R1G6"/>
<evidence type="ECO:0000313" key="1">
    <source>
        <dbReference type="EMBL" id="RJX69738.1"/>
    </source>
</evidence>